<feature type="compositionally biased region" description="Basic and acidic residues" evidence="11">
    <location>
        <begin position="157"/>
        <end position="166"/>
    </location>
</feature>
<dbReference type="InterPro" id="IPR000313">
    <property type="entry name" value="PWWP_dom"/>
</dbReference>
<organism evidence="17 18">
    <name type="scientific">Morella rubra</name>
    <name type="common">Chinese bayberry</name>
    <dbReference type="NCBI Taxonomy" id="262757"/>
    <lineage>
        <taxon>Eukaryota</taxon>
        <taxon>Viridiplantae</taxon>
        <taxon>Streptophyta</taxon>
        <taxon>Embryophyta</taxon>
        <taxon>Tracheophyta</taxon>
        <taxon>Spermatophyta</taxon>
        <taxon>Magnoliopsida</taxon>
        <taxon>eudicotyledons</taxon>
        <taxon>Gunneridae</taxon>
        <taxon>Pentapetalae</taxon>
        <taxon>rosids</taxon>
        <taxon>fabids</taxon>
        <taxon>Fagales</taxon>
        <taxon>Myricaceae</taxon>
        <taxon>Morella</taxon>
    </lineage>
</organism>
<evidence type="ECO:0000256" key="6">
    <source>
        <dbReference type="ARBA" id="ARBA00022771"/>
    </source>
</evidence>
<dbReference type="GO" id="GO:0006357">
    <property type="term" value="P:regulation of transcription by RNA polymerase II"/>
    <property type="evidence" value="ECO:0007669"/>
    <property type="project" value="TreeGrafter"/>
</dbReference>
<proteinExistence type="predicted"/>
<dbReference type="InterPro" id="IPR019787">
    <property type="entry name" value="Znf_PHD-finger"/>
</dbReference>
<dbReference type="GO" id="GO:0008168">
    <property type="term" value="F:methyltransferase activity"/>
    <property type="evidence" value="ECO:0007669"/>
    <property type="project" value="UniProtKB-KW"/>
</dbReference>
<feature type="region of interest" description="Disordered" evidence="11">
    <location>
        <begin position="157"/>
        <end position="176"/>
    </location>
</feature>
<keyword evidence="4" id="KW-0949">S-adenosyl-L-methionine</keyword>
<dbReference type="PROSITE" id="PS01359">
    <property type="entry name" value="ZF_PHD_1"/>
    <property type="match status" value="1"/>
</dbReference>
<dbReference type="CDD" id="cd15494">
    <property type="entry name" value="PHD_ATX1_2_like"/>
    <property type="match status" value="1"/>
</dbReference>
<dbReference type="InterPro" id="IPR001965">
    <property type="entry name" value="Znf_PHD"/>
</dbReference>
<dbReference type="Gene3D" id="3.30.160.360">
    <property type="match status" value="1"/>
</dbReference>
<keyword evidence="7" id="KW-0862">Zinc</keyword>
<dbReference type="InterPro" id="IPR046341">
    <property type="entry name" value="SET_dom_sf"/>
</dbReference>
<feature type="domain" description="PHD-type" evidence="16">
    <location>
        <begin position="663"/>
        <end position="788"/>
    </location>
</feature>
<keyword evidence="2 17" id="KW-0489">Methyltransferase</keyword>
<dbReference type="PANTHER" id="PTHR13793">
    <property type="entry name" value="PHD FINGER PROTEINS"/>
    <property type="match status" value="1"/>
</dbReference>
<evidence type="ECO:0000313" key="18">
    <source>
        <dbReference type="Proteomes" id="UP000516437"/>
    </source>
</evidence>
<keyword evidence="8" id="KW-0156">Chromatin regulator</keyword>
<evidence type="ECO:0000259" key="16">
    <source>
        <dbReference type="PROSITE" id="PS51805"/>
    </source>
</evidence>
<dbReference type="SUPFAM" id="SSF57903">
    <property type="entry name" value="FYVE/PHD zinc finger"/>
    <property type="match status" value="1"/>
</dbReference>
<keyword evidence="5" id="KW-0479">Metal-binding</keyword>
<comment type="caution">
    <text evidence="17">The sequence shown here is derived from an EMBL/GenBank/DDBJ whole genome shotgun (WGS) entry which is preliminary data.</text>
</comment>
<dbReference type="SMART" id="SM00542">
    <property type="entry name" value="FYRC"/>
    <property type="match status" value="1"/>
</dbReference>
<dbReference type="Pfam" id="PF00855">
    <property type="entry name" value="PWWP"/>
    <property type="match status" value="1"/>
</dbReference>
<evidence type="ECO:0000256" key="1">
    <source>
        <dbReference type="ARBA" id="ARBA00004123"/>
    </source>
</evidence>
<dbReference type="AlphaFoldDB" id="A0A6A1VNW3"/>
<keyword evidence="18" id="KW-1185">Reference proteome</keyword>
<protein>
    <submittedName>
        <fullName evidence="17">Histone-lysine N-methyltransferase ATX2</fullName>
    </submittedName>
</protein>
<dbReference type="InterPro" id="IPR011011">
    <property type="entry name" value="Znf_FYVE_PHD"/>
</dbReference>
<dbReference type="SMART" id="SM00541">
    <property type="entry name" value="FYRN"/>
    <property type="match status" value="1"/>
</dbReference>
<dbReference type="Pfam" id="PF13831">
    <property type="entry name" value="PHD_2"/>
    <property type="match status" value="1"/>
</dbReference>
<dbReference type="OrthoDB" id="308383at2759"/>
<dbReference type="Gene3D" id="2.170.270.10">
    <property type="entry name" value="SET domain"/>
    <property type="match status" value="1"/>
</dbReference>
<dbReference type="InterPro" id="IPR050701">
    <property type="entry name" value="Histone_Mod_Regulator"/>
</dbReference>
<dbReference type="InterPro" id="IPR041956">
    <property type="entry name" value="ATX1/2_ePHD"/>
</dbReference>
<dbReference type="SUPFAM" id="SSF63748">
    <property type="entry name" value="Tudor/PWWP/MBT"/>
    <property type="match status" value="1"/>
</dbReference>
<feature type="domain" description="PWWP" evidence="14">
    <location>
        <begin position="295"/>
        <end position="358"/>
    </location>
</feature>
<dbReference type="GO" id="GO:0048731">
    <property type="term" value="P:system development"/>
    <property type="evidence" value="ECO:0007669"/>
    <property type="project" value="UniProtKB-ARBA"/>
</dbReference>
<feature type="domain" description="PHD-type" evidence="12">
    <location>
        <begin position="607"/>
        <end position="658"/>
    </location>
</feature>
<evidence type="ECO:0000259" key="12">
    <source>
        <dbReference type="PROSITE" id="PS50016"/>
    </source>
</evidence>
<evidence type="ECO:0000256" key="7">
    <source>
        <dbReference type="ARBA" id="ARBA00022833"/>
    </source>
</evidence>
<feature type="domain" description="SET" evidence="13">
    <location>
        <begin position="914"/>
        <end position="1047"/>
    </location>
</feature>
<evidence type="ECO:0000259" key="14">
    <source>
        <dbReference type="PROSITE" id="PS50812"/>
    </source>
</evidence>
<evidence type="ECO:0000256" key="11">
    <source>
        <dbReference type="SAM" id="MobiDB-lite"/>
    </source>
</evidence>
<dbReference type="InterPro" id="IPR019786">
    <property type="entry name" value="Zinc_finger_PHD-type_CS"/>
</dbReference>
<dbReference type="GO" id="GO:0032259">
    <property type="term" value="P:methylation"/>
    <property type="evidence" value="ECO:0007669"/>
    <property type="project" value="UniProtKB-KW"/>
</dbReference>
<dbReference type="Pfam" id="PF05964">
    <property type="entry name" value="FYRN"/>
    <property type="match status" value="1"/>
</dbReference>
<dbReference type="Proteomes" id="UP000516437">
    <property type="component" value="Chromosome 5"/>
</dbReference>
<sequence length="1093" mass="123078">MAFALKHQEDNTTVDVHNPGGTPVRYLPLDHVYSATSRCCVSVSISASCSSNVMSKKVKARKLIADDFDSDPNPDFKPSAFLHRRPPLIHVYSRRHKRFRYSSFYDSLCSRAQETSELDENVGERLLNKKKNKRRVGSSELVKLGVDASALCKLDGPRLRDSRNRNNDNGNCVVSRSRKRKRNSLENCESVLADSPSTKRWVRLSFDNVDPKTFIGLQCQARTFKNSYGIRVEYEDGDEEDLIISNEKVKFFVSHEDMLHLSLSCSVKSMDGDVYDYNEMLVLAASLDDCQEIEHGDIIWAKLTGHAMWPAIVVDESLIGGHKGLSKISGGRSVPVQFFGTHDFARIKVKQVISFLKGLLSSFHLKCKKPRFIRGLEEAKTYLSEQKLPRRMLQLQNGITTDNGSASEDDGGSTDTSEDCIEDTGNARAGEGLGTSPYVIGDLQIMSLGKMVKDSEYFQDEKFIWPEGYTALRKFSSITDPSVCALYKMEVVRDADSKFRPLFRVTLDNGEQFKGSTPSDCWNKIYKRMKKVQTSSSDCSSAGAGGERIYKSGSDMFGFSNPEVMKLIKGLSKSRLSSKFSLCKLASRRYQEPSAGYRPVRVDWKDLDKCSVCHMDEEYENNLFLQCDKCRMMVHARCYGEFEPLNGVLWLCNLCRPGAPNPAPPCCLCPVIGGAMKPTTDGRWAHLACAIWIPETCLSDIKRMEPIDGLSRINKDRWKLLCSICGVSYGACIQCSNNTCYAAYHPLCARAAGLCVELEDEDRLFLLAVDDDEEDQCIRLLSFCKKHRQPSNERPTADERVERVAHQYSEYTPPPNPSGCARSEPYNYFGRRGRKEPEALAAASLKRLFVQNQPYLVGGYGQHTFPGNALPSNGFTGSKFSSTLQRLKSSQLDAPNNILSMAEKYSYMRESFRKRLAFGKSGIHGFGIFAKHPHRAGDMVVEYTGELVRPSVADRREHFIYNSLVGAGTYMFRIDDERVIDATRAGSIAHLINHSCEVRTSAFALVILFVAPPNCYSRVISVNGDEHIIIFAKRDIKRWEELTYDYRFFSIDEQLACYCGFPRCLGIVNDIESEERAAKLNVPRSELIDWRGE</sequence>
<dbReference type="PROSITE" id="PS50280">
    <property type="entry name" value="SET"/>
    <property type="match status" value="1"/>
</dbReference>
<dbReference type="InterPro" id="IPR001214">
    <property type="entry name" value="SET_dom"/>
</dbReference>
<dbReference type="Pfam" id="PF05965">
    <property type="entry name" value="FYRC"/>
    <property type="match status" value="1"/>
</dbReference>
<dbReference type="InterPro" id="IPR003889">
    <property type="entry name" value="FYrich_C"/>
</dbReference>
<dbReference type="Gene3D" id="2.30.30.140">
    <property type="match status" value="1"/>
</dbReference>
<dbReference type="InterPro" id="IPR042010">
    <property type="entry name" value="ATX1/2_PHD"/>
</dbReference>
<dbReference type="PROSITE" id="PS51543">
    <property type="entry name" value="FYRC"/>
    <property type="match status" value="1"/>
</dbReference>
<dbReference type="PROSITE" id="PS50016">
    <property type="entry name" value="ZF_PHD_2"/>
    <property type="match status" value="1"/>
</dbReference>
<reference evidence="17 18" key="1">
    <citation type="journal article" date="2019" name="Plant Biotechnol. J.">
        <title>The red bayberry genome and genetic basis of sex determination.</title>
        <authorList>
            <person name="Jia H.M."/>
            <person name="Jia H.J."/>
            <person name="Cai Q.L."/>
            <person name="Wang Y."/>
            <person name="Zhao H.B."/>
            <person name="Yang W.F."/>
            <person name="Wang G.Y."/>
            <person name="Li Y.H."/>
            <person name="Zhan D.L."/>
            <person name="Shen Y.T."/>
            <person name="Niu Q.F."/>
            <person name="Chang L."/>
            <person name="Qiu J."/>
            <person name="Zhao L."/>
            <person name="Xie H.B."/>
            <person name="Fu W.Y."/>
            <person name="Jin J."/>
            <person name="Li X.W."/>
            <person name="Jiao Y."/>
            <person name="Zhou C.C."/>
            <person name="Tu T."/>
            <person name="Chai C.Y."/>
            <person name="Gao J.L."/>
            <person name="Fan L.J."/>
            <person name="van de Weg E."/>
            <person name="Wang J.Y."/>
            <person name="Gao Z.S."/>
        </authorList>
    </citation>
    <scope>NUCLEOTIDE SEQUENCE [LARGE SCALE GENOMIC DNA]</scope>
    <source>
        <tissue evidence="17">Leaves</tissue>
    </source>
</reference>
<dbReference type="PANTHER" id="PTHR13793:SF140">
    <property type="entry name" value="HISTONE-LYSINE N-METHYLTRANSFERASE ATX2"/>
    <property type="match status" value="1"/>
</dbReference>
<dbReference type="InterPro" id="IPR003616">
    <property type="entry name" value="Post-SET_dom"/>
</dbReference>
<feature type="compositionally biased region" description="Acidic residues" evidence="11">
    <location>
        <begin position="407"/>
        <end position="422"/>
    </location>
</feature>
<dbReference type="SUPFAM" id="SSF82199">
    <property type="entry name" value="SET domain"/>
    <property type="match status" value="1"/>
</dbReference>
<feature type="domain" description="Post-SET" evidence="15">
    <location>
        <begin position="1053"/>
        <end position="1069"/>
    </location>
</feature>
<evidence type="ECO:0000256" key="9">
    <source>
        <dbReference type="ARBA" id="ARBA00023242"/>
    </source>
</evidence>
<dbReference type="SMART" id="SM00293">
    <property type="entry name" value="PWWP"/>
    <property type="match status" value="1"/>
</dbReference>
<dbReference type="Pfam" id="PF00856">
    <property type="entry name" value="SET"/>
    <property type="match status" value="1"/>
</dbReference>
<dbReference type="InterPro" id="IPR034732">
    <property type="entry name" value="EPHD"/>
</dbReference>
<evidence type="ECO:0000256" key="4">
    <source>
        <dbReference type="ARBA" id="ARBA00022691"/>
    </source>
</evidence>
<dbReference type="InterPro" id="IPR003888">
    <property type="entry name" value="FYrich_N"/>
</dbReference>
<feature type="region of interest" description="Disordered" evidence="11">
    <location>
        <begin position="399"/>
        <end position="429"/>
    </location>
</feature>
<dbReference type="GO" id="GO:0000785">
    <property type="term" value="C:chromatin"/>
    <property type="evidence" value="ECO:0007669"/>
    <property type="project" value="TreeGrafter"/>
</dbReference>
<dbReference type="Pfam" id="PF13832">
    <property type="entry name" value="zf-HC5HC2H_2"/>
    <property type="match status" value="1"/>
</dbReference>
<dbReference type="CDD" id="cd20142">
    <property type="entry name" value="PWWP_AtATX1-like"/>
    <property type="match status" value="1"/>
</dbReference>
<keyword evidence="9" id="KW-0539">Nucleus</keyword>
<dbReference type="FunFam" id="3.30.40.10:FF:000299">
    <property type="entry name" value="Histone-lysine N-methyltransferase"/>
    <property type="match status" value="1"/>
</dbReference>
<comment type="subcellular location">
    <subcellularLocation>
        <location evidence="1">Nucleus</location>
    </subcellularLocation>
</comment>
<keyword evidence="6 10" id="KW-0863">Zinc-finger</keyword>
<dbReference type="GO" id="GO:0048188">
    <property type="term" value="C:Set1C/COMPASS complex"/>
    <property type="evidence" value="ECO:0007669"/>
    <property type="project" value="UniProtKB-ARBA"/>
</dbReference>
<dbReference type="PROSITE" id="PS50812">
    <property type="entry name" value="PWWP"/>
    <property type="match status" value="1"/>
</dbReference>
<accession>A0A6A1VNW3</accession>
<dbReference type="CDD" id="cd10518">
    <property type="entry name" value="SET_SETD1-like"/>
    <property type="match status" value="1"/>
</dbReference>
<dbReference type="InterPro" id="IPR013083">
    <property type="entry name" value="Znf_RING/FYVE/PHD"/>
</dbReference>
<evidence type="ECO:0000259" key="13">
    <source>
        <dbReference type="PROSITE" id="PS50280"/>
    </source>
</evidence>
<dbReference type="FunFam" id="3.30.40.10:FF:000293">
    <property type="entry name" value="Histone-lysine N-methyltransferase"/>
    <property type="match status" value="1"/>
</dbReference>
<dbReference type="EMBL" id="RXIC02000023">
    <property type="protein sequence ID" value="KAB1213418.1"/>
    <property type="molecule type" value="Genomic_DNA"/>
</dbReference>
<evidence type="ECO:0000256" key="8">
    <source>
        <dbReference type="ARBA" id="ARBA00022853"/>
    </source>
</evidence>
<dbReference type="SMART" id="SM00317">
    <property type="entry name" value="SET"/>
    <property type="match status" value="1"/>
</dbReference>
<evidence type="ECO:0000256" key="3">
    <source>
        <dbReference type="ARBA" id="ARBA00022679"/>
    </source>
</evidence>
<evidence type="ECO:0000259" key="15">
    <source>
        <dbReference type="PROSITE" id="PS50868"/>
    </source>
</evidence>
<dbReference type="CDD" id="cd15662">
    <property type="entry name" value="ePHD_ATX1_2_like"/>
    <property type="match status" value="1"/>
</dbReference>
<evidence type="ECO:0000256" key="2">
    <source>
        <dbReference type="ARBA" id="ARBA00022603"/>
    </source>
</evidence>
<dbReference type="PROSITE" id="PS51542">
    <property type="entry name" value="FYRN"/>
    <property type="match status" value="1"/>
</dbReference>
<dbReference type="SMART" id="SM00249">
    <property type="entry name" value="PHD"/>
    <property type="match status" value="2"/>
</dbReference>
<dbReference type="PROSITE" id="PS50868">
    <property type="entry name" value="POST_SET"/>
    <property type="match status" value="1"/>
</dbReference>
<dbReference type="GO" id="GO:0140993">
    <property type="term" value="F:histone modifying activity"/>
    <property type="evidence" value="ECO:0007669"/>
    <property type="project" value="UniProtKB-ARBA"/>
</dbReference>
<dbReference type="Gene3D" id="3.30.40.10">
    <property type="entry name" value="Zinc/RING finger domain, C3HC4 (zinc finger)"/>
    <property type="match status" value="2"/>
</dbReference>
<keyword evidence="3 17" id="KW-0808">Transferase</keyword>
<evidence type="ECO:0000256" key="10">
    <source>
        <dbReference type="PROSITE-ProRule" id="PRU00146"/>
    </source>
</evidence>
<dbReference type="PROSITE" id="PS51805">
    <property type="entry name" value="EPHD"/>
    <property type="match status" value="1"/>
</dbReference>
<evidence type="ECO:0000313" key="17">
    <source>
        <dbReference type="EMBL" id="KAB1213418.1"/>
    </source>
</evidence>
<dbReference type="GO" id="GO:0008270">
    <property type="term" value="F:zinc ion binding"/>
    <property type="evidence" value="ECO:0007669"/>
    <property type="project" value="UniProtKB-KW"/>
</dbReference>
<gene>
    <name evidence="17" type="ORF">CJ030_MR5G003512</name>
</gene>
<name>A0A6A1VNW3_9ROSI</name>
<evidence type="ECO:0000256" key="5">
    <source>
        <dbReference type="ARBA" id="ARBA00022723"/>
    </source>
</evidence>